<comment type="caution">
    <text evidence="7">The sequence shown here is derived from an EMBL/GenBank/DDBJ whole genome shotgun (WGS) entry which is preliminary data.</text>
</comment>
<evidence type="ECO:0000313" key="7">
    <source>
        <dbReference type="EMBL" id="CAI9926111.1"/>
    </source>
</evidence>
<organism evidence="7">
    <name type="scientific">Hexamita inflata</name>
    <dbReference type="NCBI Taxonomy" id="28002"/>
    <lineage>
        <taxon>Eukaryota</taxon>
        <taxon>Metamonada</taxon>
        <taxon>Diplomonadida</taxon>
        <taxon>Hexamitidae</taxon>
        <taxon>Hexamitinae</taxon>
        <taxon>Hexamita</taxon>
    </lineage>
</organism>
<evidence type="ECO:0000313" key="8">
    <source>
        <dbReference type="EMBL" id="CAL6107307.1"/>
    </source>
</evidence>
<keyword evidence="9" id="KW-1185">Reference proteome</keyword>
<evidence type="ECO:0000256" key="1">
    <source>
        <dbReference type="ARBA" id="ARBA00000971"/>
    </source>
</evidence>
<reference evidence="8 9" key="2">
    <citation type="submission" date="2024-07" db="EMBL/GenBank/DDBJ databases">
        <authorList>
            <person name="Akdeniz Z."/>
        </authorList>
    </citation>
    <scope>NUCLEOTIDE SEQUENCE [LARGE SCALE GENOMIC DNA]</scope>
</reference>
<dbReference type="Gene3D" id="3.10.50.40">
    <property type="match status" value="1"/>
</dbReference>
<evidence type="ECO:0000256" key="2">
    <source>
        <dbReference type="ARBA" id="ARBA00013194"/>
    </source>
</evidence>
<reference evidence="7" key="1">
    <citation type="submission" date="2023-06" db="EMBL/GenBank/DDBJ databases">
        <authorList>
            <person name="Kurt Z."/>
        </authorList>
    </citation>
    <scope>NUCLEOTIDE SEQUENCE</scope>
</reference>
<keyword evidence="4 5" id="KW-0413">Isomerase</keyword>
<dbReference type="PROSITE" id="PS50059">
    <property type="entry name" value="FKBP_PPIASE"/>
    <property type="match status" value="1"/>
</dbReference>
<dbReference type="Pfam" id="PF00254">
    <property type="entry name" value="FKBP_C"/>
    <property type="match status" value="1"/>
</dbReference>
<name>A0AA86TRS0_9EUKA</name>
<dbReference type="AlphaFoldDB" id="A0AA86TRS0"/>
<dbReference type="PANTHER" id="PTHR10516">
    <property type="entry name" value="PEPTIDYL-PROLYL CIS-TRANS ISOMERASE"/>
    <property type="match status" value="1"/>
</dbReference>
<dbReference type="InterPro" id="IPR001179">
    <property type="entry name" value="PPIase_FKBP_dom"/>
</dbReference>
<dbReference type="SUPFAM" id="SSF54534">
    <property type="entry name" value="FKBP-like"/>
    <property type="match status" value="1"/>
</dbReference>
<evidence type="ECO:0000256" key="5">
    <source>
        <dbReference type="PROSITE-ProRule" id="PRU00277"/>
    </source>
</evidence>
<comment type="catalytic activity">
    <reaction evidence="1 5">
        <text>[protein]-peptidylproline (omega=180) = [protein]-peptidylproline (omega=0)</text>
        <dbReference type="Rhea" id="RHEA:16237"/>
        <dbReference type="Rhea" id="RHEA-COMP:10747"/>
        <dbReference type="Rhea" id="RHEA-COMP:10748"/>
        <dbReference type="ChEBI" id="CHEBI:83833"/>
        <dbReference type="ChEBI" id="CHEBI:83834"/>
        <dbReference type="EC" id="5.2.1.8"/>
    </reaction>
</comment>
<keyword evidence="3 5" id="KW-0697">Rotamase</keyword>
<proteinExistence type="predicted"/>
<dbReference type="InterPro" id="IPR050689">
    <property type="entry name" value="FKBP-type_PPIase"/>
</dbReference>
<dbReference type="PANTHER" id="PTHR10516:SF443">
    <property type="entry name" value="FK506-BINDING PROTEIN 59-RELATED"/>
    <property type="match status" value="1"/>
</dbReference>
<dbReference type="EMBL" id="CAXDID020000633">
    <property type="protein sequence ID" value="CAL6107307.1"/>
    <property type="molecule type" value="Genomic_DNA"/>
</dbReference>
<sequence length="136" mass="15080">MPQKLPKNIQRQIAKIPTPVVPEVKKEILKQGDGVTFPKPGQLVTAHYTGTLKNGKKFDSSRDRNEPFEFTVGVGQVITGWDQSFLKMTVGERAKLTIPYQLAYGEHGAGADIPPKSDLIFDVELLAVQDQKFTSK</sequence>
<evidence type="ECO:0000256" key="4">
    <source>
        <dbReference type="ARBA" id="ARBA00023235"/>
    </source>
</evidence>
<dbReference type="FunFam" id="3.10.50.40:FF:000025">
    <property type="entry name" value="Peptidylprolyl isomerase"/>
    <property type="match status" value="1"/>
</dbReference>
<dbReference type="Proteomes" id="UP001642409">
    <property type="component" value="Unassembled WGS sequence"/>
</dbReference>
<evidence type="ECO:0000256" key="3">
    <source>
        <dbReference type="ARBA" id="ARBA00023110"/>
    </source>
</evidence>
<dbReference type="InterPro" id="IPR046357">
    <property type="entry name" value="PPIase_dom_sf"/>
</dbReference>
<gene>
    <name evidence="7" type="ORF">HINF_LOCUS13756</name>
    <name evidence="8" type="ORF">HINF_LOCUS74430</name>
</gene>
<evidence type="ECO:0000259" key="6">
    <source>
        <dbReference type="PROSITE" id="PS50059"/>
    </source>
</evidence>
<feature type="domain" description="PPIase FKBP-type" evidence="6">
    <location>
        <begin position="41"/>
        <end position="129"/>
    </location>
</feature>
<dbReference type="EMBL" id="CATOUU010000361">
    <property type="protein sequence ID" value="CAI9926111.1"/>
    <property type="molecule type" value="Genomic_DNA"/>
</dbReference>
<protein>
    <recommendedName>
        <fullName evidence="2 5">peptidylprolyl isomerase</fullName>
        <ecNumber evidence="2 5">5.2.1.8</ecNumber>
    </recommendedName>
</protein>
<dbReference type="GO" id="GO:0003755">
    <property type="term" value="F:peptidyl-prolyl cis-trans isomerase activity"/>
    <property type="evidence" value="ECO:0007669"/>
    <property type="project" value="UniProtKB-KW"/>
</dbReference>
<evidence type="ECO:0000313" key="9">
    <source>
        <dbReference type="Proteomes" id="UP001642409"/>
    </source>
</evidence>
<accession>A0AA86TRS0</accession>
<dbReference type="EC" id="5.2.1.8" evidence="2 5"/>